<dbReference type="EMBL" id="CM047581">
    <property type="protein sequence ID" value="KAI9916577.1"/>
    <property type="molecule type" value="Genomic_DNA"/>
</dbReference>
<sequence>MDRDVLMPPLLTNTFALCQVVSLEWHVYSLSPLLDTSKSKKPSTLPSRVETTALTVFFHRMKQRNAICSLVDAFSANDPASVNLWVFIVNGVQSGVPVEPPTGVLETQTGSWTRLDGSLACIIQTHLFSTLSSILTCQLLSQDEFKRTKDEFFALNAASFMARGASFTDLTHKHMYLDETVPTPAFQLSFALIEPSHLLTVAVAIVRTEGGIPSKCTTRAFNCTTTGYELGDPRCSYDRLVGLPSQKDHSMVDVWHETNTLIPRILAGTKYTDVVPWFRAVSKRRAKRNVENNDGTSGNEDEEKKDEQEDEGEDEDDETHETEGETDELLRRPVTGSAAKLTRKRENPETTDMDESLRPVSPDTHVNTPKAAGPITRLTLPHDDELEVQGDADVKHFQRRRRAKKKKMNEEKELVLALGQRSALDATAHQSMTESKPLRVAVSLVESLSRTEQQEELDGRPVRTHPLLQALEDSVENEAKRTMVRDATLSRQVKLVPNAAAFVPPPIRATVDRLSINQATANQLRLLLCSERFQPWQMKYTSFIGSKTSRKQKKEQQRRVLLTFDAMAFERRAQDEAQEKWKQLDDAKTRETELTLGLQVAASDALVTWRYVPHRVNLWAVHANLNVRSATASEKSEMVARVAPYLDTLTLLLKKEATTELEATKSRHWMSVDEYMKAMTKTGATRIECVRVPEEPRVCVSTLDASHYVAPALLSEYLVRDFHPVAAPKPLDYVIVCPQSPSQWLASLALSYCTCFRSLYAQCHMGTLAPLDLNQVEGTQYVSVETSKGLLLLECTDKMTDPCANYRAAGSLLTPVVSSGAIKKTQAFARSAVATVVFLVVPFRSSDVKHKIWTIGAFARGLFGTDKIADVQSWRESVTMELVCLDELYEAEVNPSPFVMLPQCFGLYDRVHENVTLKPLDGATSVSSRSRFLCERLYHLADGRAQNGSHVSYIYGGYLVTDDGKWLAWSVTDALGTVLETCMIPIEENEPLEAAVRTMMLKLLNFLALFGIKSVLVVTRLVGVEGASCFEKEEEDAWETLRSNQLKQVLPVALTPLVASVALLQLSVAPYDEVQIRANPSSAILYVSDDVGFAVLPPDERREISRTTFYTGTEAWKSTCLLHAEPCGSEKRETKVVKVVVVHTLLEMEGEKVAMMTILHDLYAQSYLTMHPITRERQSPLPHYLAVLATQSRDYKILRIQVTTDPLQLR</sequence>
<comment type="caution">
    <text evidence="1">The sequence shown here is derived from an EMBL/GenBank/DDBJ whole genome shotgun (WGS) entry which is preliminary data.</text>
</comment>
<proteinExistence type="predicted"/>
<evidence type="ECO:0000313" key="2">
    <source>
        <dbReference type="Proteomes" id="UP001163321"/>
    </source>
</evidence>
<gene>
    <name evidence="1" type="ORF">PsorP6_018054</name>
</gene>
<reference evidence="1 2" key="1">
    <citation type="journal article" date="2022" name="bioRxiv">
        <title>The genome of the oomycete Peronosclerospora sorghi, a cosmopolitan pathogen of maize and sorghum, is inflated with dispersed pseudogenes.</title>
        <authorList>
            <person name="Fletcher K."/>
            <person name="Martin F."/>
            <person name="Isakeit T."/>
            <person name="Cavanaugh K."/>
            <person name="Magill C."/>
            <person name="Michelmore R."/>
        </authorList>
    </citation>
    <scope>NUCLEOTIDE SEQUENCE [LARGE SCALE GENOMIC DNA]</scope>
    <source>
        <strain evidence="1">P6</strain>
    </source>
</reference>
<accession>A0ACC0WDD2</accession>
<protein>
    <submittedName>
        <fullName evidence="1">Uncharacterized protein</fullName>
    </submittedName>
</protein>
<evidence type="ECO:0000313" key="1">
    <source>
        <dbReference type="EMBL" id="KAI9916577.1"/>
    </source>
</evidence>
<name>A0ACC0WDD2_9STRA</name>
<dbReference type="Proteomes" id="UP001163321">
    <property type="component" value="Chromosome 2"/>
</dbReference>
<organism evidence="1 2">
    <name type="scientific">Peronosclerospora sorghi</name>
    <dbReference type="NCBI Taxonomy" id="230839"/>
    <lineage>
        <taxon>Eukaryota</taxon>
        <taxon>Sar</taxon>
        <taxon>Stramenopiles</taxon>
        <taxon>Oomycota</taxon>
        <taxon>Peronosporomycetes</taxon>
        <taxon>Peronosporales</taxon>
        <taxon>Peronosporaceae</taxon>
        <taxon>Peronosclerospora</taxon>
    </lineage>
</organism>
<keyword evidence="2" id="KW-1185">Reference proteome</keyword>